<dbReference type="Proteomes" id="UP001269402">
    <property type="component" value="Unassembled WGS sequence"/>
</dbReference>
<name>A0AAW8P9H5_9HYPH</name>
<evidence type="ECO:0000313" key="2">
    <source>
        <dbReference type="Proteomes" id="UP001269402"/>
    </source>
</evidence>
<dbReference type="EMBL" id="JAVLSH010000018">
    <property type="protein sequence ID" value="MDR9763668.1"/>
    <property type="molecule type" value="Genomic_DNA"/>
</dbReference>
<sequence>MNKLPSISTMVRIGAGGRVKAGVTVTAFLRSLPYRDRRTASGVEFLLIHSLLGKTEHHIIDRWPLLG</sequence>
<gene>
    <name evidence="1" type="ORF">RJJ37_29245</name>
</gene>
<organism evidence="1 2">
    <name type="scientific">Rhizobium redzepovicii</name>
    <dbReference type="NCBI Taxonomy" id="2867518"/>
    <lineage>
        <taxon>Bacteria</taxon>
        <taxon>Pseudomonadati</taxon>
        <taxon>Pseudomonadota</taxon>
        <taxon>Alphaproteobacteria</taxon>
        <taxon>Hyphomicrobiales</taxon>
        <taxon>Rhizobiaceae</taxon>
        <taxon>Rhizobium/Agrobacterium group</taxon>
        <taxon>Rhizobium</taxon>
    </lineage>
</organism>
<comment type="caution">
    <text evidence="1">The sequence shown here is derived from an EMBL/GenBank/DDBJ whole genome shotgun (WGS) entry which is preliminary data.</text>
</comment>
<keyword evidence="2" id="KW-1185">Reference proteome</keyword>
<evidence type="ECO:0008006" key="3">
    <source>
        <dbReference type="Google" id="ProtNLM"/>
    </source>
</evidence>
<evidence type="ECO:0000313" key="1">
    <source>
        <dbReference type="EMBL" id="MDR9763668.1"/>
    </source>
</evidence>
<proteinExistence type="predicted"/>
<dbReference type="AlphaFoldDB" id="A0AAW8P9H5"/>
<protein>
    <recommendedName>
        <fullName evidence="3">Transposase</fullName>
    </recommendedName>
</protein>
<accession>A0AAW8P9H5</accession>
<reference evidence="2" key="1">
    <citation type="submission" date="2023-07" db="EMBL/GenBank/DDBJ databases">
        <title>Genomic characterization of faba bean (Vicia faba) microsymbionts in Mexican soils.</title>
        <authorList>
            <person name="Rivera Orduna F.N."/>
            <person name="Guevara-Luna J."/>
            <person name="Yan J."/>
            <person name="Arroyo-Herrera I."/>
            <person name="Li Y."/>
            <person name="Vasquez-Murrieta M.S."/>
            <person name="Wang E.T."/>
        </authorList>
    </citation>
    <scope>NUCLEOTIDE SEQUENCE [LARGE SCALE GENOMIC DNA]</scope>
    <source>
        <strain evidence="2">CH6</strain>
    </source>
</reference>